<dbReference type="InterPro" id="IPR000182">
    <property type="entry name" value="GNAT_dom"/>
</dbReference>
<dbReference type="Gene3D" id="3.40.630.30">
    <property type="match status" value="1"/>
</dbReference>
<dbReference type="Pfam" id="PF13302">
    <property type="entry name" value="Acetyltransf_3"/>
    <property type="match status" value="1"/>
</dbReference>
<keyword evidence="2" id="KW-0012">Acyltransferase</keyword>
<protein>
    <submittedName>
        <fullName evidence="2">UDP-4-amino-4, 6-dideoxy-N-acetyl-beta-L-altrosamine N-acetyltransferase</fullName>
        <ecNumber evidence="2">2.3.1.202</ecNumber>
    </submittedName>
</protein>
<name>A0A975G020_9CAUL</name>
<dbReference type="EC" id="2.3.1.202" evidence="2"/>
<dbReference type="PROSITE" id="PS51186">
    <property type="entry name" value="GNAT"/>
    <property type="match status" value="1"/>
</dbReference>
<organism evidence="2 3">
    <name type="scientific">Phenylobacterium montanum</name>
    <dbReference type="NCBI Taxonomy" id="2823693"/>
    <lineage>
        <taxon>Bacteria</taxon>
        <taxon>Pseudomonadati</taxon>
        <taxon>Pseudomonadota</taxon>
        <taxon>Alphaproteobacteria</taxon>
        <taxon>Caulobacterales</taxon>
        <taxon>Caulobacteraceae</taxon>
        <taxon>Phenylobacterium</taxon>
    </lineage>
</organism>
<dbReference type="PANTHER" id="PTHR43415:SF3">
    <property type="entry name" value="GNAT-FAMILY ACETYLTRANSFERASE"/>
    <property type="match status" value="1"/>
</dbReference>
<dbReference type="KEGG" id="caul:KCG34_24255"/>
<keyword evidence="3" id="KW-1185">Reference proteome</keyword>
<evidence type="ECO:0000313" key="2">
    <source>
        <dbReference type="EMBL" id="QUD88104.1"/>
    </source>
</evidence>
<sequence>MIDLRSLADEDCARLFRWRREPEVDRWMSDLPAQTEAEHAQWFVEMRADPDQRGWIITYNGDPAGYLTLSGLTSRHRRASWGWYIGEPWARGRGVGRAAQALGLDLAFHEFGLEKVCAEVLADNDTALRAQAAAGFRREGYLRRHVCKDGQFRDVVLLAILADEWAARRDNVRRDLAISNLIAA</sequence>
<keyword evidence="2" id="KW-0808">Transferase</keyword>
<evidence type="ECO:0000259" key="1">
    <source>
        <dbReference type="PROSITE" id="PS51186"/>
    </source>
</evidence>
<dbReference type="AlphaFoldDB" id="A0A975G020"/>
<dbReference type="SUPFAM" id="SSF55729">
    <property type="entry name" value="Acyl-CoA N-acyltransferases (Nat)"/>
    <property type="match status" value="1"/>
</dbReference>
<accession>A0A975G020</accession>
<evidence type="ECO:0000313" key="3">
    <source>
        <dbReference type="Proteomes" id="UP000676409"/>
    </source>
</evidence>
<dbReference type="GO" id="GO:0016747">
    <property type="term" value="F:acyltransferase activity, transferring groups other than amino-acyl groups"/>
    <property type="evidence" value="ECO:0007669"/>
    <property type="project" value="InterPro"/>
</dbReference>
<gene>
    <name evidence="2" type="primary">pseH</name>
    <name evidence="2" type="ORF">KCG34_24255</name>
</gene>
<dbReference type="EMBL" id="CP073078">
    <property type="protein sequence ID" value="QUD88104.1"/>
    <property type="molecule type" value="Genomic_DNA"/>
</dbReference>
<proteinExistence type="predicted"/>
<dbReference type="Proteomes" id="UP000676409">
    <property type="component" value="Chromosome"/>
</dbReference>
<feature type="domain" description="N-acetyltransferase" evidence="1">
    <location>
        <begin position="2"/>
        <end position="163"/>
    </location>
</feature>
<dbReference type="RefSeq" id="WP_211938155.1">
    <property type="nucleotide sequence ID" value="NZ_CP073078.1"/>
</dbReference>
<dbReference type="NCBIfam" id="TIGR03585">
    <property type="entry name" value="PseH"/>
    <property type="match status" value="1"/>
</dbReference>
<dbReference type="InterPro" id="IPR020036">
    <property type="entry name" value="PseH"/>
</dbReference>
<dbReference type="InterPro" id="IPR016181">
    <property type="entry name" value="Acyl_CoA_acyltransferase"/>
</dbReference>
<reference evidence="2" key="1">
    <citation type="submission" date="2021-04" db="EMBL/GenBank/DDBJ databases">
        <title>The complete genome sequence of Caulobacter sp. S6.</title>
        <authorList>
            <person name="Tang Y."/>
            <person name="Ouyang W."/>
            <person name="Liu Q."/>
            <person name="Huang B."/>
            <person name="Guo Z."/>
            <person name="Lei P."/>
        </authorList>
    </citation>
    <scope>NUCLEOTIDE SEQUENCE</scope>
    <source>
        <strain evidence="2">S6</strain>
    </source>
</reference>
<dbReference type="PANTHER" id="PTHR43415">
    <property type="entry name" value="SPERMIDINE N(1)-ACETYLTRANSFERASE"/>
    <property type="match status" value="1"/>
</dbReference>